<dbReference type="Proteomes" id="UP000290288">
    <property type="component" value="Unassembled WGS sequence"/>
</dbReference>
<evidence type="ECO:0000256" key="1">
    <source>
        <dbReference type="SAM" id="MobiDB-lite"/>
    </source>
</evidence>
<name>A0A4Q2CXA2_9AGAR</name>
<dbReference type="OrthoDB" id="9991317at2759"/>
<dbReference type="AlphaFoldDB" id="A0A4Q2CXA2"/>
<reference evidence="2 3" key="1">
    <citation type="submission" date="2019-01" db="EMBL/GenBank/DDBJ databases">
        <title>Draft genome sequence of Psathyrella aberdarensis IHI B618.</title>
        <authorList>
            <person name="Buettner E."/>
            <person name="Kellner H."/>
        </authorList>
    </citation>
    <scope>NUCLEOTIDE SEQUENCE [LARGE SCALE GENOMIC DNA]</scope>
    <source>
        <strain evidence="2 3">IHI B618</strain>
    </source>
</reference>
<sequence length="387" mass="43053">MSLKGGPIQVLPLNATSKIFVYFNRGRHDGNGTWISIPLREANPESPATRWAFDKPISFPEGLSQIVVVIVVHSQTMGVLGHLRQGRRFEHDENEANLEEATSAISESIQLSPPDDEVLATRFWQLGALLTLRFNHTGDPDAIRAVVTAQKKAVELATTANSPSLPLYLEGLGFSGTRLFMRCKVPADLEESMSTLERAIELTPVDETEAEALCSRLGRLGTALLLKHGLTHQLSDVQAAVDARKRVVDLTPKNFEAYPARLSLLADALGHRFYQTRKIEDSDLEVATREQVIEVSPKSGPDLWRCYSYLGTTLLDRFVRTEKVEDIRRSIANYREAIRIAIEDATVLPTLLDRLGTISGIILHGHRRPGRDRRSDLRSAQGYLDVS</sequence>
<keyword evidence="3" id="KW-1185">Reference proteome</keyword>
<organism evidence="2 3">
    <name type="scientific">Candolleomyces aberdarensis</name>
    <dbReference type="NCBI Taxonomy" id="2316362"/>
    <lineage>
        <taxon>Eukaryota</taxon>
        <taxon>Fungi</taxon>
        <taxon>Dikarya</taxon>
        <taxon>Basidiomycota</taxon>
        <taxon>Agaricomycotina</taxon>
        <taxon>Agaricomycetes</taxon>
        <taxon>Agaricomycetidae</taxon>
        <taxon>Agaricales</taxon>
        <taxon>Agaricineae</taxon>
        <taxon>Psathyrellaceae</taxon>
        <taxon>Candolleomyces</taxon>
    </lineage>
</organism>
<protein>
    <submittedName>
        <fullName evidence="2">Uncharacterized protein</fullName>
    </submittedName>
</protein>
<evidence type="ECO:0000313" key="3">
    <source>
        <dbReference type="Proteomes" id="UP000290288"/>
    </source>
</evidence>
<dbReference type="Gene3D" id="1.25.40.10">
    <property type="entry name" value="Tetratricopeptide repeat domain"/>
    <property type="match status" value="1"/>
</dbReference>
<proteinExistence type="predicted"/>
<comment type="caution">
    <text evidence="2">The sequence shown here is derived from an EMBL/GenBank/DDBJ whole genome shotgun (WGS) entry which is preliminary data.</text>
</comment>
<accession>A0A4Q2CXA2</accession>
<gene>
    <name evidence="2" type="ORF">EST38_g14472</name>
</gene>
<dbReference type="InterPro" id="IPR011990">
    <property type="entry name" value="TPR-like_helical_dom_sf"/>
</dbReference>
<evidence type="ECO:0000313" key="2">
    <source>
        <dbReference type="EMBL" id="RXW11383.1"/>
    </source>
</evidence>
<dbReference type="EMBL" id="SDEE01001966">
    <property type="protein sequence ID" value="RXW11383.1"/>
    <property type="molecule type" value="Genomic_DNA"/>
</dbReference>
<dbReference type="STRING" id="2316362.A0A4Q2CXA2"/>
<feature type="region of interest" description="Disordered" evidence="1">
    <location>
        <begin position="368"/>
        <end position="387"/>
    </location>
</feature>